<dbReference type="InterPro" id="IPR017907">
    <property type="entry name" value="Znf_RING_CS"/>
</dbReference>
<evidence type="ECO:0000256" key="10">
    <source>
        <dbReference type="SAM" id="Phobius"/>
    </source>
</evidence>
<evidence type="ECO:0000313" key="14">
    <source>
        <dbReference type="Proteomes" id="UP000009168"/>
    </source>
</evidence>
<evidence type="ECO:0000259" key="12">
    <source>
        <dbReference type="PROSITE" id="PS51873"/>
    </source>
</evidence>
<dbReference type="InterPro" id="IPR031127">
    <property type="entry name" value="E3_UB_ligase_RBR"/>
</dbReference>
<evidence type="ECO:0000256" key="1">
    <source>
        <dbReference type="ARBA" id="ARBA00001798"/>
    </source>
</evidence>
<feature type="transmembrane region" description="Helical" evidence="10">
    <location>
        <begin position="417"/>
        <end position="441"/>
    </location>
</feature>
<dbReference type="STRING" id="312017.Q23PU8"/>
<keyword evidence="7" id="KW-0833">Ubl conjugation pathway</keyword>
<evidence type="ECO:0000256" key="9">
    <source>
        <dbReference type="PROSITE-ProRule" id="PRU00175"/>
    </source>
</evidence>
<feature type="transmembrane region" description="Helical" evidence="10">
    <location>
        <begin position="461"/>
        <end position="491"/>
    </location>
</feature>
<evidence type="ECO:0000313" key="13">
    <source>
        <dbReference type="EMBL" id="EAR98587.2"/>
    </source>
</evidence>
<dbReference type="EMBL" id="GG662650">
    <property type="protein sequence ID" value="EAR98587.2"/>
    <property type="molecule type" value="Genomic_DNA"/>
</dbReference>
<keyword evidence="3" id="KW-0808">Transferase</keyword>
<dbReference type="GO" id="GO:0016567">
    <property type="term" value="P:protein ubiquitination"/>
    <property type="evidence" value="ECO:0007669"/>
    <property type="project" value="InterPro"/>
</dbReference>
<evidence type="ECO:0000256" key="8">
    <source>
        <dbReference type="ARBA" id="ARBA00022833"/>
    </source>
</evidence>
<dbReference type="InParanoid" id="Q23PU8"/>
<evidence type="ECO:0000259" key="11">
    <source>
        <dbReference type="PROSITE" id="PS50089"/>
    </source>
</evidence>
<evidence type="ECO:0000256" key="5">
    <source>
        <dbReference type="ARBA" id="ARBA00022737"/>
    </source>
</evidence>
<dbReference type="InterPro" id="IPR001841">
    <property type="entry name" value="Znf_RING"/>
</dbReference>
<dbReference type="Gene3D" id="3.30.40.10">
    <property type="entry name" value="Zinc/RING finger domain, C3HC4 (zinc finger)"/>
    <property type="match status" value="1"/>
</dbReference>
<dbReference type="Proteomes" id="UP000009168">
    <property type="component" value="Unassembled WGS sequence"/>
</dbReference>
<feature type="domain" description="RING-type" evidence="11">
    <location>
        <begin position="233"/>
        <end position="279"/>
    </location>
</feature>
<keyword evidence="5" id="KW-0677">Repeat</keyword>
<keyword evidence="10" id="KW-1133">Transmembrane helix</keyword>
<dbReference type="EC" id="2.3.2.31" evidence="2"/>
<name>Q23PU8_TETTS</name>
<dbReference type="AlphaFoldDB" id="Q23PU8"/>
<comment type="catalytic activity">
    <reaction evidence="1">
        <text>[E2 ubiquitin-conjugating enzyme]-S-ubiquitinyl-L-cysteine + [acceptor protein]-L-lysine = [E2 ubiquitin-conjugating enzyme]-L-cysteine + [acceptor protein]-N(6)-ubiquitinyl-L-lysine.</text>
        <dbReference type="EC" id="2.3.2.31"/>
    </reaction>
</comment>
<dbReference type="InterPro" id="IPR044066">
    <property type="entry name" value="TRIAD_supradom"/>
</dbReference>
<dbReference type="Pfam" id="PF01485">
    <property type="entry name" value="IBR"/>
    <property type="match status" value="1"/>
</dbReference>
<dbReference type="GO" id="GO:0061630">
    <property type="term" value="F:ubiquitin protein ligase activity"/>
    <property type="evidence" value="ECO:0007669"/>
    <property type="project" value="UniProtKB-EC"/>
</dbReference>
<keyword evidence="14" id="KW-1185">Reference proteome</keyword>
<evidence type="ECO:0000256" key="3">
    <source>
        <dbReference type="ARBA" id="ARBA00022679"/>
    </source>
</evidence>
<dbReference type="GeneID" id="7837591"/>
<dbReference type="OrthoDB" id="301105at2759"/>
<evidence type="ECO:0000256" key="6">
    <source>
        <dbReference type="ARBA" id="ARBA00022771"/>
    </source>
</evidence>
<keyword evidence="4" id="KW-0479">Metal-binding</keyword>
<protein>
    <recommendedName>
        <fullName evidence="2">RBR-type E3 ubiquitin transferase</fullName>
        <ecNumber evidence="2">2.3.2.31</ecNumber>
    </recommendedName>
</protein>
<keyword evidence="10" id="KW-0472">Membrane</keyword>
<dbReference type="PROSITE" id="PS00518">
    <property type="entry name" value="ZF_RING_1"/>
    <property type="match status" value="1"/>
</dbReference>
<dbReference type="PROSITE" id="PS51873">
    <property type="entry name" value="TRIAD"/>
    <property type="match status" value="1"/>
</dbReference>
<dbReference type="InterPro" id="IPR002867">
    <property type="entry name" value="IBR_dom"/>
</dbReference>
<organism evidence="13 14">
    <name type="scientific">Tetrahymena thermophila (strain SB210)</name>
    <dbReference type="NCBI Taxonomy" id="312017"/>
    <lineage>
        <taxon>Eukaryota</taxon>
        <taxon>Sar</taxon>
        <taxon>Alveolata</taxon>
        <taxon>Ciliophora</taxon>
        <taxon>Intramacronucleata</taxon>
        <taxon>Oligohymenophorea</taxon>
        <taxon>Hymenostomatida</taxon>
        <taxon>Tetrahymenina</taxon>
        <taxon>Tetrahymenidae</taxon>
        <taxon>Tetrahymena</taxon>
    </lineage>
</organism>
<dbReference type="InterPro" id="IPR013083">
    <property type="entry name" value="Znf_RING/FYVE/PHD"/>
</dbReference>
<evidence type="ECO:0000256" key="4">
    <source>
        <dbReference type="ARBA" id="ARBA00022723"/>
    </source>
</evidence>
<reference evidence="14" key="1">
    <citation type="journal article" date="2006" name="PLoS Biol.">
        <title>Macronuclear genome sequence of the ciliate Tetrahymena thermophila, a model eukaryote.</title>
        <authorList>
            <person name="Eisen J.A."/>
            <person name="Coyne R.S."/>
            <person name="Wu M."/>
            <person name="Wu D."/>
            <person name="Thiagarajan M."/>
            <person name="Wortman J.R."/>
            <person name="Badger J.H."/>
            <person name="Ren Q."/>
            <person name="Amedeo P."/>
            <person name="Jones K.M."/>
            <person name="Tallon L.J."/>
            <person name="Delcher A.L."/>
            <person name="Salzberg S.L."/>
            <person name="Silva J.C."/>
            <person name="Haas B.J."/>
            <person name="Majoros W.H."/>
            <person name="Farzad M."/>
            <person name="Carlton J.M."/>
            <person name="Smith R.K. Jr."/>
            <person name="Garg J."/>
            <person name="Pearlman R.E."/>
            <person name="Karrer K.M."/>
            <person name="Sun L."/>
            <person name="Manning G."/>
            <person name="Elde N.C."/>
            <person name="Turkewitz A.P."/>
            <person name="Asai D.J."/>
            <person name="Wilkes D.E."/>
            <person name="Wang Y."/>
            <person name="Cai H."/>
            <person name="Collins K."/>
            <person name="Stewart B.A."/>
            <person name="Lee S.R."/>
            <person name="Wilamowska K."/>
            <person name="Weinberg Z."/>
            <person name="Ruzzo W.L."/>
            <person name="Wloga D."/>
            <person name="Gaertig J."/>
            <person name="Frankel J."/>
            <person name="Tsao C.-C."/>
            <person name="Gorovsky M.A."/>
            <person name="Keeling P.J."/>
            <person name="Waller R.F."/>
            <person name="Patron N.J."/>
            <person name="Cherry J.M."/>
            <person name="Stover N.A."/>
            <person name="Krieger C.J."/>
            <person name="del Toro C."/>
            <person name="Ryder H.F."/>
            <person name="Williamson S.C."/>
            <person name="Barbeau R.A."/>
            <person name="Hamilton E.P."/>
            <person name="Orias E."/>
        </authorList>
    </citation>
    <scope>NUCLEOTIDE SEQUENCE [LARGE SCALE GENOMIC DNA]</scope>
    <source>
        <strain evidence="14">SB210</strain>
    </source>
</reference>
<feature type="domain" description="RING-type" evidence="12">
    <location>
        <begin position="229"/>
        <end position="516"/>
    </location>
</feature>
<dbReference type="CDD" id="cd20335">
    <property type="entry name" value="BRcat_RBR"/>
    <property type="match status" value="1"/>
</dbReference>
<dbReference type="RefSeq" id="XP_001018832.2">
    <property type="nucleotide sequence ID" value="XM_001018832.2"/>
</dbReference>
<keyword evidence="8" id="KW-0862">Zinc</keyword>
<evidence type="ECO:0000256" key="2">
    <source>
        <dbReference type="ARBA" id="ARBA00012251"/>
    </source>
</evidence>
<proteinExistence type="predicted"/>
<evidence type="ECO:0000256" key="7">
    <source>
        <dbReference type="ARBA" id="ARBA00022786"/>
    </source>
</evidence>
<dbReference type="HOGENOM" id="CLU_770488_0_0_1"/>
<accession>Q23PU8</accession>
<keyword evidence="6 9" id="KW-0863">Zinc-finger</keyword>
<dbReference type="KEGG" id="tet:TTHERM_00463350"/>
<dbReference type="PROSITE" id="PS50089">
    <property type="entry name" value="ZF_RING_2"/>
    <property type="match status" value="1"/>
</dbReference>
<gene>
    <name evidence="13" type="ORF">TTHERM_00463350</name>
</gene>
<dbReference type="GO" id="GO:0008270">
    <property type="term" value="F:zinc ion binding"/>
    <property type="evidence" value="ECO:0007669"/>
    <property type="project" value="UniProtKB-KW"/>
</dbReference>
<dbReference type="PANTHER" id="PTHR11685">
    <property type="entry name" value="RBR FAMILY RING FINGER AND IBR DOMAIN-CONTAINING"/>
    <property type="match status" value="1"/>
</dbReference>
<keyword evidence="10" id="KW-0812">Transmembrane</keyword>
<sequence length="516" mass="61408">MLRQTVEGDINSNENLNGKYPVNYPQISIFIKSEADQIKSMRNPPSLPQTYNLIKGQHLNQYNQQYNGPSADLKELKQKEFSYYLLQNKNTDQILEFVKLKAFEMNLDEKKINQICQQSFNQFELSREDPGSSLMQIFLNIYFKTESTVASKTEKELQQKKNKQLLKQNQNNTQITSQIRIKVPSQFQKSTDHQYDHATFMKIPLGLSSNINESNKIIKLKGLNVNENQLIMCNICCEEWFYSQFFRISMQCTHIFCIHCAQNYLITQIKNSNVFCIKCPQEDCSVYFYDHEIFLALNQDSYYIRKYMTIKKLKILNSNPRTRWCINPKCNNYIKAVQESALTFGITKTHVSLEQFYECDQCKMKFCTVCYYPAHLDKSCEENYKIIYEEIKKQRRQNKMRLFNQFFLRIFGTLAKIFLYILFYLAYLVFCIPFSLIYPQFLFYQIQNNRREQYNNVLKSIIYAFLTILSLISFPLTYLMLITIGIEIYFLPRVKKILKLQKKEYKNSQTYLVKKV</sequence>
<dbReference type="SUPFAM" id="SSF57850">
    <property type="entry name" value="RING/U-box"/>
    <property type="match status" value="2"/>
</dbReference>